<reference evidence="1 2" key="1">
    <citation type="journal article" date="2019" name="Commun. Biol.">
        <title>The bagworm genome reveals a unique fibroin gene that provides high tensile strength.</title>
        <authorList>
            <person name="Kono N."/>
            <person name="Nakamura H."/>
            <person name="Ohtoshi R."/>
            <person name="Tomita M."/>
            <person name="Numata K."/>
            <person name="Arakawa K."/>
        </authorList>
    </citation>
    <scope>NUCLEOTIDE SEQUENCE [LARGE SCALE GENOMIC DNA]</scope>
</reference>
<proteinExistence type="predicted"/>
<evidence type="ECO:0000313" key="1">
    <source>
        <dbReference type="EMBL" id="GBP31466.1"/>
    </source>
</evidence>
<comment type="caution">
    <text evidence="1">The sequence shown here is derived from an EMBL/GenBank/DDBJ whole genome shotgun (WGS) entry which is preliminary data.</text>
</comment>
<evidence type="ECO:0000313" key="2">
    <source>
        <dbReference type="Proteomes" id="UP000299102"/>
    </source>
</evidence>
<protein>
    <submittedName>
        <fullName evidence="1">Uncharacterized protein</fullName>
    </submittedName>
</protein>
<dbReference type="Proteomes" id="UP000299102">
    <property type="component" value="Unassembled WGS sequence"/>
</dbReference>
<gene>
    <name evidence="1" type="ORF">EVAR_17956_1</name>
</gene>
<dbReference type="AlphaFoldDB" id="A0A4C1UZM0"/>
<organism evidence="1 2">
    <name type="scientific">Eumeta variegata</name>
    <name type="common">Bagworm moth</name>
    <name type="synonym">Eumeta japonica</name>
    <dbReference type="NCBI Taxonomy" id="151549"/>
    <lineage>
        <taxon>Eukaryota</taxon>
        <taxon>Metazoa</taxon>
        <taxon>Ecdysozoa</taxon>
        <taxon>Arthropoda</taxon>
        <taxon>Hexapoda</taxon>
        <taxon>Insecta</taxon>
        <taxon>Pterygota</taxon>
        <taxon>Neoptera</taxon>
        <taxon>Endopterygota</taxon>
        <taxon>Lepidoptera</taxon>
        <taxon>Glossata</taxon>
        <taxon>Ditrysia</taxon>
        <taxon>Tineoidea</taxon>
        <taxon>Psychidae</taxon>
        <taxon>Oiketicinae</taxon>
        <taxon>Eumeta</taxon>
    </lineage>
</organism>
<sequence>MSHCQITSAVVGQAFKESSDVGYGSGDFVAIFFPSMEFRIRDRATMMVAAEASGQRTAAALRSLREEGVASY</sequence>
<accession>A0A4C1UZM0</accession>
<keyword evidence="2" id="KW-1185">Reference proteome</keyword>
<name>A0A4C1UZM0_EUMVA</name>
<dbReference type="EMBL" id="BGZK01000246">
    <property type="protein sequence ID" value="GBP31466.1"/>
    <property type="molecule type" value="Genomic_DNA"/>
</dbReference>